<evidence type="ECO:0000259" key="7">
    <source>
        <dbReference type="Pfam" id="PF08281"/>
    </source>
</evidence>
<keyword evidence="2 5" id="KW-0805">Transcription regulation</keyword>
<dbReference type="Pfam" id="PF20239">
    <property type="entry name" value="DUF6596"/>
    <property type="match status" value="1"/>
</dbReference>
<keyword evidence="4 5" id="KW-0804">Transcription</keyword>
<gene>
    <name evidence="9" type="ORF">GCM10009691_10070</name>
</gene>
<evidence type="ECO:0000256" key="1">
    <source>
        <dbReference type="ARBA" id="ARBA00010641"/>
    </source>
</evidence>
<feature type="domain" description="DUF6596" evidence="8">
    <location>
        <begin position="193"/>
        <end position="293"/>
    </location>
</feature>
<dbReference type="Pfam" id="PF04542">
    <property type="entry name" value="Sigma70_r2"/>
    <property type="match status" value="1"/>
</dbReference>
<dbReference type="InterPro" id="IPR013249">
    <property type="entry name" value="RNA_pol_sigma70_r4_t2"/>
</dbReference>
<evidence type="ECO:0000256" key="5">
    <source>
        <dbReference type="RuleBase" id="RU000716"/>
    </source>
</evidence>
<dbReference type="Gene3D" id="1.10.10.10">
    <property type="entry name" value="Winged helix-like DNA-binding domain superfamily/Winged helix DNA-binding domain"/>
    <property type="match status" value="1"/>
</dbReference>
<dbReference type="InterPro" id="IPR007627">
    <property type="entry name" value="RNA_pol_sigma70_r2"/>
</dbReference>
<dbReference type="InterPro" id="IPR013325">
    <property type="entry name" value="RNA_pol_sigma_r2"/>
</dbReference>
<evidence type="ECO:0000256" key="4">
    <source>
        <dbReference type="ARBA" id="ARBA00023163"/>
    </source>
</evidence>
<dbReference type="SUPFAM" id="SSF88659">
    <property type="entry name" value="Sigma3 and sigma4 domains of RNA polymerase sigma factors"/>
    <property type="match status" value="1"/>
</dbReference>
<dbReference type="Pfam" id="PF08281">
    <property type="entry name" value="Sigma70_r4_2"/>
    <property type="match status" value="1"/>
</dbReference>
<dbReference type="PANTHER" id="PTHR47756:SF2">
    <property type="entry name" value="BLL6612 PROTEIN"/>
    <property type="match status" value="1"/>
</dbReference>
<dbReference type="Proteomes" id="UP001501791">
    <property type="component" value="Unassembled WGS sequence"/>
</dbReference>
<evidence type="ECO:0000313" key="9">
    <source>
        <dbReference type="EMBL" id="GAA1536762.1"/>
    </source>
</evidence>
<feature type="domain" description="RNA polymerase sigma-70 region 2" evidence="6">
    <location>
        <begin position="27"/>
        <end position="86"/>
    </location>
</feature>
<dbReference type="EMBL" id="BAAALY010000004">
    <property type="protein sequence ID" value="GAA1536762.1"/>
    <property type="molecule type" value="Genomic_DNA"/>
</dbReference>
<feature type="domain" description="RNA polymerase sigma factor 70 region 4 type 2" evidence="7">
    <location>
        <begin position="127"/>
        <end position="175"/>
    </location>
</feature>
<evidence type="ECO:0000259" key="6">
    <source>
        <dbReference type="Pfam" id="PF04542"/>
    </source>
</evidence>
<dbReference type="PANTHER" id="PTHR47756">
    <property type="entry name" value="BLL6612 PROTEIN-RELATED"/>
    <property type="match status" value="1"/>
</dbReference>
<sequence length="426" mass="46833">MIAVSANDAETVRRALEATWRIEAAKIIATLSRYVGGFGHADDLAQKAMAEALTQWPDSGVPANPAAWLTTVAKRRAIDSWRRRERFDERMVKLAGEIERNEHESSDTLPWDPDSIDDDVLRLVFISCHPVLGRRSQLALTLRVAGGLSSEQIARAFLIPVATVQQRIVRAKKTLADANVPFELPPANERPERLKAVLGVLFLMFSEGHVATSGPDWMRPELAMEALRLTRVTAGLLPKDPEVHGLVALMAFTAARSPSRINANGEPILLADQDRSAWDRSLIRLGSRRLQTACSLREARGPYTLQAMIAERHTAAKSVATTDWKRIAQLYGDLNRALPSPISELNRAIAIAEAEGPAQGLALVDQLASAGTLAKFHLIPSVRGELLSRLGRTQEALAEYERAVALAANDREREVLRAKARRIEDG</sequence>
<evidence type="ECO:0000256" key="3">
    <source>
        <dbReference type="ARBA" id="ARBA00023082"/>
    </source>
</evidence>
<accession>A0ABN2B9U4</accession>
<dbReference type="InterPro" id="IPR036388">
    <property type="entry name" value="WH-like_DNA-bd_sf"/>
</dbReference>
<evidence type="ECO:0000313" key="10">
    <source>
        <dbReference type="Proteomes" id="UP001501791"/>
    </source>
</evidence>
<evidence type="ECO:0000259" key="8">
    <source>
        <dbReference type="Pfam" id="PF20239"/>
    </source>
</evidence>
<proteinExistence type="inferred from homology"/>
<dbReference type="InterPro" id="IPR000838">
    <property type="entry name" value="RNA_pol_sigma70_ECF_CS"/>
</dbReference>
<comment type="similarity">
    <text evidence="1 5">Belongs to the sigma-70 factor family. ECF subfamily.</text>
</comment>
<dbReference type="NCBIfam" id="TIGR02937">
    <property type="entry name" value="sigma70-ECF"/>
    <property type="match status" value="1"/>
</dbReference>
<dbReference type="InterPro" id="IPR046531">
    <property type="entry name" value="DUF6596"/>
</dbReference>
<dbReference type="PROSITE" id="PS01063">
    <property type="entry name" value="SIGMA70_ECF"/>
    <property type="match status" value="1"/>
</dbReference>
<dbReference type="InterPro" id="IPR014284">
    <property type="entry name" value="RNA_pol_sigma-70_dom"/>
</dbReference>
<keyword evidence="10" id="KW-1185">Reference proteome</keyword>
<evidence type="ECO:0000256" key="2">
    <source>
        <dbReference type="ARBA" id="ARBA00023015"/>
    </source>
</evidence>
<keyword evidence="3 5" id="KW-0731">Sigma factor</keyword>
<dbReference type="Gene3D" id="1.10.1740.10">
    <property type="match status" value="1"/>
</dbReference>
<comment type="caution">
    <text evidence="9">The sequence shown here is derived from an EMBL/GenBank/DDBJ whole genome shotgun (WGS) entry which is preliminary data.</text>
</comment>
<dbReference type="SUPFAM" id="SSF88946">
    <property type="entry name" value="Sigma2 domain of RNA polymerase sigma factors"/>
    <property type="match status" value="1"/>
</dbReference>
<reference evidence="9 10" key="1">
    <citation type="journal article" date="2019" name="Int. J. Syst. Evol. Microbiol.">
        <title>The Global Catalogue of Microorganisms (GCM) 10K type strain sequencing project: providing services to taxonomists for standard genome sequencing and annotation.</title>
        <authorList>
            <consortium name="The Broad Institute Genomics Platform"/>
            <consortium name="The Broad Institute Genome Sequencing Center for Infectious Disease"/>
            <person name="Wu L."/>
            <person name="Ma J."/>
        </authorList>
    </citation>
    <scope>NUCLEOTIDE SEQUENCE [LARGE SCALE GENOMIC DNA]</scope>
    <source>
        <strain evidence="9 10">JCM 13319</strain>
    </source>
</reference>
<name>A0ABN2B9U4_9MICO</name>
<keyword evidence="5" id="KW-0238">DNA-binding</keyword>
<dbReference type="InterPro" id="IPR013324">
    <property type="entry name" value="RNA_pol_sigma_r3/r4-like"/>
</dbReference>
<organism evidence="9 10">
    <name type="scientific">Brevibacterium picturae</name>
    <dbReference type="NCBI Taxonomy" id="260553"/>
    <lineage>
        <taxon>Bacteria</taxon>
        <taxon>Bacillati</taxon>
        <taxon>Actinomycetota</taxon>
        <taxon>Actinomycetes</taxon>
        <taxon>Micrococcales</taxon>
        <taxon>Brevibacteriaceae</taxon>
        <taxon>Brevibacterium</taxon>
    </lineage>
</organism>
<protein>
    <recommendedName>
        <fullName evidence="5">RNA polymerase sigma factor</fullName>
    </recommendedName>
</protein>